<keyword evidence="1" id="KW-0472">Membrane</keyword>
<gene>
    <name evidence="2" type="ORF">PN36_20610</name>
</gene>
<feature type="transmembrane region" description="Helical" evidence="1">
    <location>
        <begin position="22"/>
        <end position="42"/>
    </location>
</feature>
<evidence type="ECO:0000256" key="1">
    <source>
        <dbReference type="SAM" id="Phobius"/>
    </source>
</evidence>
<proteinExistence type="predicted"/>
<organism evidence="2 3">
    <name type="scientific">Candidatus Thiomargarita nelsonii</name>
    <dbReference type="NCBI Taxonomy" id="1003181"/>
    <lineage>
        <taxon>Bacteria</taxon>
        <taxon>Pseudomonadati</taxon>
        <taxon>Pseudomonadota</taxon>
        <taxon>Gammaproteobacteria</taxon>
        <taxon>Thiotrichales</taxon>
        <taxon>Thiotrichaceae</taxon>
        <taxon>Thiomargarita</taxon>
    </lineage>
</organism>
<sequence>MYLTALTTRIAMDKSKPIRDSIFFYRDLCLVFGLVFVAGRGASRQAFPRRAWEREKTWNEPVGQPDQN</sequence>
<dbReference type="Proteomes" id="UP000030428">
    <property type="component" value="Unassembled WGS sequence"/>
</dbReference>
<keyword evidence="1" id="KW-1133">Transmembrane helix</keyword>
<evidence type="ECO:0000313" key="3">
    <source>
        <dbReference type="Proteomes" id="UP000030428"/>
    </source>
</evidence>
<comment type="caution">
    <text evidence="2">The sequence shown here is derived from an EMBL/GenBank/DDBJ whole genome shotgun (WGS) entry which is preliminary data.</text>
</comment>
<protein>
    <submittedName>
        <fullName evidence="2">Uncharacterized protein</fullName>
    </submittedName>
</protein>
<name>A0A4E0QS06_9GAMM</name>
<evidence type="ECO:0000313" key="2">
    <source>
        <dbReference type="EMBL" id="TGO02690.1"/>
    </source>
</evidence>
<dbReference type="AlphaFoldDB" id="A0A4E0QS06"/>
<accession>A0A4E0QS06</accession>
<keyword evidence="1" id="KW-0812">Transmembrane</keyword>
<dbReference type="EMBL" id="JSZA02000089">
    <property type="protein sequence ID" value="TGO02690.1"/>
    <property type="molecule type" value="Genomic_DNA"/>
</dbReference>
<keyword evidence="3" id="KW-1185">Reference proteome</keyword>
<reference evidence="2 3" key="1">
    <citation type="journal article" date="2016" name="Front. Microbiol.">
        <title>Single-Cell (Meta-)Genomics of a Dimorphic Candidatus Thiomargarita nelsonii Reveals Genomic Plasticity.</title>
        <authorList>
            <person name="Flood B.E."/>
            <person name="Fliss P."/>
            <person name="Jones D.S."/>
            <person name="Dick G.J."/>
            <person name="Jain S."/>
            <person name="Kaster A.K."/>
            <person name="Winkel M."/>
            <person name="Mussmann M."/>
            <person name="Bailey J."/>
        </authorList>
    </citation>
    <scope>NUCLEOTIDE SEQUENCE [LARGE SCALE GENOMIC DNA]</scope>
    <source>
        <strain evidence="2">Hydrate Ridge</strain>
    </source>
</reference>